<keyword evidence="1" id="KW-0472">Membrane</keyword>
<feature type="transmembrane region" description="Helical" evidence="1">
    <location>
        <begin position="46"/>
        <end position="74"/>
    </location>
</feature>
<keyword evidence="3" id="KW-1185">Reference proteome</keyword>
<feature type="transmembrane region" description="Helical" evidence="1">
    <location>
        <begin position="320"/>
        <end position="341"/>
    </location>
</feature>
<feature type="transmembrane region" description="Helical" evidence="1">
    <location>
        <begin position="172"/>
        <end position="195"/>
    </location>
</feature>
<dbReference type="EMBL" id="JAGSPM010000006">
    <property type="protein sequence ID" value="MBR7747091.1"/>
    <property type="molecule type" value="Genomic_DNA"/>
</dbReference>
<organism evidence="2 3">
    <name type="scientific">Undibacterium baiyunense</name>
    <dbReference type="NCBI Taxonomy" id="2828731"/>
    <lineage>
        <taxon>Bacteria</taxon>
        <taxon>Pseudomonadati</taxon>
        <taxon>Pseudomonadota</taxon>
        <taxon>Betaproteobacteria</taxon>
        <taxon>Burkholderiales</taxon>
        <taxon>Oxalobacteraceae</taxon>
        <taxon>Undibacterium</taxon>
    </lineage>
</organism>
<proteinExistence type="predicted"/>
<sequence>MKTFPYDFQFDHTYAGYFSKLWFLLLLIEWSTLLLNQVVSPIFTTLFIAASLMSLFVAGYRCGCGMLAGAKVFATLQTPSSLWQAWQNILIKRASLWSGLLLASIGIIGIRHSISFSTLDLLALTSLSISLGFIIPLFLNRYFNTMLNSLIIATIIGLVSHHEILQTSDSEIVLWLKGSLSLAWPIIAFCLHYHWKKAPLSKGISFHQEIKNLNIIQVIKHFYLSFYSLNIRKPSSKSATLPSIDWGTKILGLIGVLILTRDMKLTWGQGVSLPHCLAFILFSMLSSTHIVGRNLHWRHLLRPGALREGFIATHLLKSSVIYHLIWIGVVLMITITFNMLFAREFTLPKFSSLVAVIILAIELLAAYCVGILIRGCRNPSRVIFYLFLSSLLFAALIGMAFFVQNRNPMSAGLFELGFSYLFGVICLGLVALGFANKLWTRKHLLKHL</sequence>
<reference evidence="2 3" key="1">
    <citation type="submission" date="2021-04" db="EMBL/GenBank/DDBJ databases">
        <title>novel species isolated from subtropical streams in China.</title>
        <authorList>
            <person name="Lu H."/>
        </authorList>
    </citation>
    <scope>NUCLEOTIDE SEQUENCE [LARGE SCALE GENOMIC DNA]</scope>
    <source>
        <strain evidence="2 3">BYS107W</strain>
    </source>
</reference>
<feature type="transmembrane region" description="Helical" evidence="1">
    <location>
        <begin position="20"/>
        <end position="39"/>
    </location>
</feature>
<keyword evidence="1" id="KW-1133">Transmembrane helix</keyword>
<keyword evidence="1" id="KW-0812">Transmembrane</keyword>
<dbReference type="AlphaFoldDB" id="A0A941DFM7"/>
<feature type="transmembrane region" description="Helical" evidence="1">
    <location>
        <begin position="418"/>
        <end position="439"/>
    </location>
</feature>
<accession>A0A941DFM7</accession>
<feature type="transmembrane region" description="Helical" evidence="1">
    <location>
        <begin position="382"/>
        <end position="403"/>
    </location>
</feature>
<feature type="transmembrane region" description="Helical" evidence="1">
    <location>
        <begin position="94"/>
        <end position="114"/>
    </location>
</feature>
<name>A0A941DFM7_9BURK</name>
<evidence type="ECO:0000313" key="3">
    <source>
        <dbReference type="Proteomes" id="UP000680158"/>
    </source>
</evidence>
<evidence type="ECO:0000313" key="2">
    <source>
        <dbReference type="EMBL" id="MBR7747091.1"/>
    </source>
</evidence>
<comment type="caution">
    <text evidence="2">The sequence shown here is derived from an EMBL/GenBank/DDBJ whole genome shotgun (WGS) entry which is preliminary data.</text>
</comment>
<gene>
    <name evidence="2" type="ORF">KDM92_10900</name>
</gene>
<dbReference type="Proteomes" id="UP000680158">
    <property type="component" value="Unassembled WGS sequence"/>
</dbReference>
<feature type="transmembrane region" description="Helical" evidence="1">
    <location>
        <begin position="353"/>
        <end position="373"/>
    </location>
</feature>
<dbReference type="RefSeq" id="WP_212684392.1">
    <property type="nucleotide sequence ID" value="NZ_JAGSPM010000006.1"/>
</dbReference>
<feature type="transmembrane region" description="Helical" evidence="1">
    <location>
        <begin position="121"/>
        <end position="139"/>
    </location>
</feature>
<feature type="transmembrane region" description="Helical" evidence="1">
    <location>
        <begin position="272"/>
        <end position="292"/>
    </location>
</feature>
<protein>
    <submittedName>
        <fullName evidence="2">Uncharacterized protein</fullName>
    </submittedName>
</protein>
<evidence type="ECO:0000256" key="1">
    <source>
        <dbReference type="SAM" id="Phobius"/>
    </source>
</evidence>